<gene>
    <name evidence="1" type="ORF">MTR67_003207</name>
</gene>
<keyword evidence="2" id="KW-1185">Reference proteome</keyword>
<reference evidence="1" key="1">
    <citation type="submission" date="2023-08" db="EMBL/GenBank/DDBJ databases">
        <title>A de novo genome assembly of Solanum verrucosum Schlechtendal, a Mexican diploid species geographically isolated from the other diploid A-genome species in potato relatives.</title>
        <authorList>
            <person name="Hosaka K."/>
        </authorList>
    </citation>
    <scope>NUCLEOTIDE SEQUENCE</scope>
    <source>
        <tissue evidence="1">Young leaves</tissue>
    </source>
</reference>
<name>A0AAF0PS27_SOLVR</name>
<dbReference type="AlphaFoldDB" id="A0AAF0PS27"/>
<dbReference type="Proteomes" id="UP001234989">
    <property type="component" value="Chromosome 1"/>
</dbReference>
<dbReference type="EMBL" id="CP133612">
    <property type="protein sequence ID" value="WMV09822.1"/>
    <property type="molecule type" value="Genomic_DNA"/>
</dbReference>
<accession>A0AAF0PS27</accession>
<evidence type="ECO:0000313" key="1">
    <source>
        <dbReference type="EMBL" id="WMV09822.1"/>
    </source>
</evidence>
<organism evidence="1 2">
    <name type="scientific">Solanum verrucosum</name>
    <dbReference type="NCBI Taxonomy" id="315347"/>
    <lineage>
        <taxon>Eukaryota</taxon>
        <taxon>Viridiplantae</taxon>
        <taxon>Streptophyta</taxon>
        <taxon>Embryophyta</taxon>
        <taxon>Tracheophyta</taxon>
        <taxon>Spermatophyta</taxon>
        <taxon>Magnoliopsida</taxon>
        <taxon>eudicotyledons</taxon>
        <taxon>Gunneridae</taxon>
        <taxon>Pentapetalae</taxon>
        <taxon>asterids</taxon>
        <taxon>lamiids</taxon>
        <taxon>Solanales</taxon>
        <taxon>Solanaceae</taxon>
        <taxon>Solanoideae</taxon>
        <taxon>Solaneae</taxon>
        <taxon>Solanum</taxon>
    </lineage>
</organism>
<proteinExistence type="predicted"/>
<evidence type="ECO:0000313" key="2">
    <source>
        <dbReference type="Proteomes" id="UP001234989"/>
    </source>
</evidence>
<sequence length="19" mass="2046">MRVRLGSSNGSRVLATSRV</sequence>
<protein>
    <submittedName>
        <fullName evidence="1">Uncharacterized protein</fullName>
    </submittedName>
</protein>